<keyword evidence="1 2" id="KW-0727">SH2 domain</keyword>
<name>A0A7J7RBQ8_MYOMY</name>
<reference evidence="5 6" key="1">
    <citation type="journal article" date="2020" name="Nature">
        <title>Six reference-quality genomes reveal evolution of bat adaptations.</title>
        <authorList>
            <person name="Jebb D."/>
            <person name="Huang Z."/>
            <person name="Pippel M."/>
            <person name="Hughes G.M."/>
            <person name="Lavrichenko K."/>
            <person name="Devanna P."/>
            <person name="Winkler S."/>
            <person name="Jermiin L.S."/>
            <person name="Skirmuntt E.C."/>
            <person name="Katzourakis A."/>
            <person name="Burkitt-Gray L."/>
            <person name="Ray D.A."/>
            <person name="Sullivan K.A.M."/>
            <person name="Roscito J.G."/>
            <person name="Kirilenko B.M."/>
            <person name="Davalos L.M."/>
            <person name="Corthals A.P."/>
            <person name="Power M.L."/>
            <person name="Jones G."/>
            <person name="Ransome R.D."/>
            <person name="Dechmann D.K.N."/>
            <person name="Locatelli A.G."/>
            <person name="Puechmaille S.J."/>
            <person name="Fedrigo O."/>
            <person name="Jarvis E.D."/>
            <person name="Hiller M."/>
            <person name="Vernes S.C."/>
            <person name="Myers E.W."/>
            <person name="Teeling E.C."/>
        </authorList>
    </citation>
    <scope>NUCLEOTIDE SEQUENCE [LARGE SCALE GENOMIC DNA]</scope>
    <source>
        <strain evidence="5">MMyoMyo1</strain>
        <tissue evidence="5">Flight muscle</tissue>
    </source>
</reference>
<dbReference type="GO" id="GO:0005737">
    <property type="term" value="C:cytoplasm"/>
    <property type="evidence" value="ECO:0007669"/>
    <property type="project" value="TreeGrafter"/>
</dbReference>
<dbReference type="SMART" id="SM00252">
    <property type="entry name" value="SH2"/>
    <property type="match status" value="1"/>
</dbReference>
<feature type="domain" description="SH2" evidence="4">
    <location>
        <begin position="34"/>
        <end position="125"/>
    </location>
</feature>
<evidence type="ECO:0000256" key="1">
    <source>
        <dbReference type="ARBA" id="ARBA00022999"/>
    </source>
</evidence>
<dbReference type="PROSITE" id="PS50001">
    <property type="entry name" value="SH2"/>
    <property type="match status" value="1"/>
</dbReference>
<dbReference type="Gene3D" id="3.30.505.10">
    <property type="entry name" value="SH2 domain"/>
    <property type="match status" value="1"/>
</dbReference>
<protein>
    <submittedName>
        <fullName evidence="5">Hematopoietic SH2 domain containing</fullName>
    </submittedName>
</protein>
<comment type="caution">
    <text evidence="5">The sequence shown here is derived from an EMBL/GenBank/DDBJ whole genome shotgun (WGS) entry which is preliminary data.</text>
</comment>
<proteinExistence type="predicted"/>
<sequence>MTEARKLPPPLPPRLSWFVQTQLGQLAQGGVPSWFHGAISRQDAENLLESQPLGSFLIRVSHSHVGYTLSYKAQNCCRHFMVKLLDDGSVLIPGEEKAHASLDALITFHQQRPMRPHGELLKLPCPQKDPANVDYEDLFLCYNALAEEAASPAPGPSDHQEPSFHPVAAPKEASAKPDSLHWQKERTPSAAGDRAPAEAAASSCPPKAPLEEACQKLWRNLKTLPQTGKKVHQQLKSHLATVSLSSLRDPARSEVTHGPATGADDAVPENIYTEPFVATAPSSPSQPQARKDRQDSSKKASRSVSWSEVTPKTRGWHQAVVRALSSQVSKSEPKGLAEPQDCVPEEYRPPPPFAPGYC</sequence>
<feature type="compositionally biased region" description="Basic and acidic residues" evidence="3">
    <location>
        <begin position="289"/>
        <end position="298"/>
    </location>
</feature>
<evidence type="ECO:0000313" key="5">
    <source>
        <dbReference type="EMBL" id="KAF6273546.1"/>
    </source>
</evidence>
<evidence type="ECO:0000256" key="2">
    <source>
        <dbReference type="PROSITE-ProRule" id="PRU00191"/>
    </source>
</evidence>
<dbReference type="InterPro" id="IPR036860">
    <property type="entry name" value="SH2_dom_sf"/>
</dbReference>
<evidence type="ECO:0000256" key="3">
    <source>
        <dbReference type="SAM" id="MobiDB-lite"/>
    </source>
</evidence>
<dbReference type="VEuPathDB" id="HostDB:GeneID_118652656"/>
<feature type="compositionally biased region" description="Basic and acidic residues" evidence="3">
    <location>
        <begin position="173"/>
        <end position="187"/>
    </location>
</feature>
<dbReference type="EMBL" id="JABWUV010000032">
    <property type="protein sequence ID" value="KAF6273546.1"/>
    <property type="molecule type" value="Genomic_DNA"/>
</dbReference>
<dbReference type="FunFam" id="3.30.505.10:FF:000059">
    <property type="entry name" value="hematopoietic SH2 domain-containing protein"/>
    <property type="match status" value="1"/>
</dbReference>
<dbReference type="PANTHER" id="PTHR14388:SF3">
    <property type="entry name" value="HEMATOPOIETIC SH2 DOMAIN-CONTAINING PROTEIN"/>
    <property type="match status" value="1"/>
</dbReference>
<feature type="compositionally biased region" description="Pro residues" evidence="3">
    <location>
        <begin position="349"/>
        <end position="358"/>
    </location>
</feature>
<dbReference type="SUPFAM" id="SSF55550">
    <property type="entry name" value="SH2 domain"/>
    <property type="match status" value="1"/>
</dbReference>
<feature type="compositionally biased region" description="Low complexity" evidence="3">
    <location>
        <begin position="188"/>
        <end position="205"/>
    </location>
</feature>
<dbReference type="Pfam" id="PF00017">
    <property type="entry name" value="SH2"/>
    <property type="match status" value="1"/>
</dbReference>
<keyword evidence="6" id="KW-1185">Reference proteome</keyword>
<dbReference type="OrthoDB" id="67310at2759"/>
<dbReference type="PANTHER" id="PTHR14388">
    <property type="entry name" value="T CELL-SPECIFIC ADAPTER PROTEIN TSAD"/>
    <property type="match status" value="1"/>
</dbReference>
<feature type="region of interest" description="Disordered" evidence="3">
    <location>
        <begin position="170"/>
        <end position="206"/>
    </location>
</feature>
<accession>A0A7J7RBQ8</accession>
<dbReference type="AlphaFoldDB" id="A0A7J7RBQ8"/>
<dbReference type="InterPro" id="IPR000980">
    <property type="entry name" value="SH2"/>
</dbReference>
<dbReference type="PRINTS" id="PR00401">
    <property type="entry name" value="SH2DOMAIN"/>
</dbReference>
<organism evidence="5 6">
    <name type="scientific">Myotis myotis</name>
    <name type="common">Greater mouse-eared bat</name>
    <name type="synonym">Vespertilio myotis</name>
    <dbReference type="NCBI Taxonomy" id="51298"/>
    <lineage>
        <taxon>Eukaryota</taxon>
        <taxon>Metazoa</taxon>
        <taxon>Chordata</taxon>
        <taxon>Craniata</taxon>
        <taxon>Vertebrata</taxon>
        <taxon>Euteleostomi</taxon>
        <taxon>Mammalia</taxon>
        <taxon>Eutheria</taxon>
        <taxon>Laurasiatheria</taxon>
        <taxon>Chiroptera</taxon>
        <taxon>Yangochiroptera</taxon>
        <taxon>Vespertilionidae</taxon>
        <taxon>Myotis</taxon>
    </lineage>
</organism>
<evidence type="ECO:0000313" key="6">
    <source>
        <dbReference type="Proteomes" id="UP000527355"/>
    </source>
</evidence>
<feature type="region of interest" description="Disordered" evidence="3">
    <location>
        <begin position="246"/>
        <end position="358"/>
    </location>
</feature>
<dbReference type="Proteomes" id="UP000527355">
    <property type="component" value="Unassembled WGS sequence"/>
</dbReference>
<gene>
    <name evidence="5" type="ORF">mMyoMyo1_006507</name>
</gene>
<evidence type="ECO:0000259" key="4">
    <source>
        <dbReference type="PROSITE" id="PS50001"/>
    </source>
</evidence>